<gene>
    <name evidence="2" type="ORF">NRB56_76510</name>
</gene>
<feature type="compositionally biased region" description="Basic and acidic residues" evidence="1">
    <location>
        <begin position="681"/>
        <end position="703"/>
    </location>
</feature>
<dbReference type="AlphaFoldDB" id="A0A7K0E4D3"/>
<dbReference type="EMBL" id="WEGI01000037">
    <property type="protein sequence ID" value="MQY32034.1"/>
    <property type="molecule type" value="Genomic_DNA"/>
</dbReference>
<feature type="region of interest" description="Disordered" evidence="1">
    <location>
        <begin position="767"/>
        <end position="832"/>
    </location>
</feature>
<evidence type="ECO:0000313" key="2">
    <source>
        <dbReference type="EMBL" id="MQY32034.1"/>
    </source>
</evidence>
<feature type="region of interest" description="Disordered" evidence="1">
    <location>
        <begin position="471"/>
        <end position="504"/>
    </location>
</feature>
<comment type="caution">
    <text evidence="2">The sequence shown here is derived from an EMBL/GenBank/DDBJ whole genome shotgun (WGS) entry which is preliminary data.</text>
</comment>
<keyword evidence="3" id="KW-1185">Reference proteome</keyword>
<evidence type="ECO:0000256" key="1">
    <source>
        <dbReference type="SAM" id="MobiDB-lite"/>
    </source>
</evidence>
<reference evidence="2 3" key="1">
    <citation type="submission" date="2019-10" db="EMBL/GenBank/DDBJ databases">
        <title>Nocardia macrotermitis sp. nov. and Nocardia aurantia sp. nov., isolated from the gut of fungus growing-termite Macrotermes natalensis.</title>
        <authorList>
            <person name="Benndorf R."/>
            <person name="Schwitalla J."/>
            <person name="Martin K."/>
            <person name="De Beer W."/>
            <person name="Kaster A.-K."/>
            <person name="Vollmers J."/>
            <person name="Poulsen M."/>
            <person name="Beemelmanns C."/>
        </authorList>
    </citation>
    <scope>NUCLEOTIDE SEQUENCE [LARGE SCALE GENOMIC DNA]</scope>
    <source>
        <strain evidence="2 3">RB56</strain>
    </source>
</reference>
<evidence type="ECO:0000313" key="3">
    <source>
        <dbReference type="Proteomes" id="UP000431401"/>
    </source>
</evidence>
<dbReference type="Proteomes" id="UP000431401">
    <property type="component" value="Unassembled WGS sequence"/>
</dbReference>
<name>A0A7K0E4D3_9NOCA</name>
<organism evidence="2 3">
    <name type="scientific">Nocardia aurantia</name>
    <dbReference type="NCBI Taxonomy" id="2585199"/>
    <lineage>
        <taxon>Bacteria</taxon>
        <taxon>Bacillati</taxon>
        <taxon>Actinomycetota</taxon>
        <taxon>Actinomycetes</taxon>
        <taxon>Mycobacteriales</taxon>
        <taxon>Nocardiaceae</taxon>
        <taxon>Nocardia</taxon>
    </lineage>
</organism>
<proteinExistence type="predicted"/>
<feature type="region of interest" description="Disordered" evidence="1">
    <location>
        <begin position="591"/>
        <end position="619"/>
    </location>
</feature>
<feature type="compositionally biased region" description="Basic and acidic residues" evidence="1">
    <location>
        <begin position="798"/>
        <end position="816"/>
    </location>
</feature>
<feature type="compositionally biased region" description="Basic residues" evidence="1">
    <location>
        <begin position="486"/>
        <end position="497"/>
    </location>
</feature>
<feature type="region of interest" description="Disordered" evidence="1">
    <location>
        <begin position="639"/>
        <end position="703"/>
    </location>
</feature>
<protein>
    <submittedName>
        <fullName evidence="2">Uncharacterized protein</fullName>
    </submittedName>
</protein>
<sequence length="832" mass="92216">MAAEPVGETAGFECLAAEDDVLQRRRDPGDPIGFGELVEGGRGLVEHRDPLRAQQFQEPIGGPRGVEVDHHQGAAVQQRPPEFPHREVEGEGVEHGPHVVLVEIEQLACVVEQPDHVAVRNRYALRPAGRPGCVDDIRDVVRAHDPAPVRVGRRRWLGAVRTGHGQYGKAGRHDQFVLLGCYQADRSGIREHEGDPLGRIVRVDRQVTAAGLQYRQQGHDQVGRPRQRHRDQGVRTDTCPDQPVRQSVRAPVQLAVADPGVARDHRDPLRVRGDGGLEQIRQDGVAAAVGSRGDPMSGHRRQFRRVEQCDLTDREIGIGGHGGQDPQEPGIEGRHGVRVEQIGREVCDRVDADGFARRAEVLGQRPLEIEFGDGDVEFVSGDPQLAHLQCGVRHLLHRQHHLEQWMPRLRPGRFQHLHQPFERHVGMRERRQVRFPDAREQFGERPGGLDVGTQHQRVDEHADQIVERLLAAPGDRGADRDVGRARQPRQQHRQGRVQHHEDRDALCTSQIRQRGVQFRVDPEFGPATAIGRRGGPGPIGGQFETIGQPGQRISPIADLPGRDRGRIGFRSQRFALPQAVVGVLHRQRCPGGDGTGGARHVGHGDVTRQRPEGESVRGDMVQHERDRVFVGRHRGSLARDGGITRRRRLGPGPAPDRAAGDPVDAHADRQLTAHIESGGGESREGRGQFGRRDGHGVDVEFDLGHRDDPLVSARARLGEHGAQRLLPLQHVEQRRPQRAEVGPAAQAHHERQVVGRCDRIESVEEPHPLLGKRQRHPFGQPPGHQWRPIGGRRRGGRPCRDPGDGRRLEHRPHAEPDPEGGGDTGHHLGGDQ</sequence>
<feature type="region of interest" description="Disordered" evidence="1">
    <location>
        <begin position="215"/>
        <end position="242"/>
    </location>
</feature>
<accession>A0A7K0E4D3</accession>
<feature type="compositionally biased region" description="Basic and acidic residues" evidence="1">
    <location>
        <begin position="602"/>
        <end position="619"/>
    </location>
</feature>
<dbReference type="AntiFam" id="ANF00178">
    <property type="entry name" value="Shadow ORF (opposite dhbF)"/>
</dbReference>